<dbReference type="Proteomes" id="UP000185221">
    <property type="component" value="Unassembled WGS sequence"/>
</dbReference>
<proteinExistence type="predicted"/>
<reference evidence="3" key="1">
    <citation type="submission" date="2016-11" db="EMBL/GenBank/DDBJ databases">
        <authorList>
            <person name="Varghese N."/>
            <person name="Submissions S."/>
        </authorList>
    </citation>
    <scope>NUCLEOTIDE SEQUENCE [LARGE SCALE GENOMIC DNA]</scope>
    <source>
        <strain evidence="3">DSM 15292</strain>
    </source>
</reference>
<evidence type="ECO:0000313" key="2">
    <source>
        <dbReference type="EMBL" id="SIO01246.1"/>
    </source>
</evidence>
<keyword evidence="3" id="KW-1185">Reference proteome</keyword>
<evidence type="ECO:0000256" key="1">
    <source>
        <dbReference type="SAM" id="Phobius"/>
    </source>
</evidence>
<keyword evidence="1" id="KW-1133">Transmembrane helix</keyword>
<protein>
    <submittedName>
        <fullName evidence="2">Uncharacterized protein</fullName>
    </submittedName>
</protein>
<dbReference type="Pfam" id="PF19578">
    <property type="entry name" value="DUF6090"/>
    <property type="match status" value="1"/>
</dbReference>
<accession>A0A1N6G0Y6</accession>
<keyword evidence="1" id="KW-0472">Membrane</keyword>
<dbReference type="RefSeq" id="WP_074225682.1">
    <property type="nucleotide sequence ID" value="NZ_FSRC01000002.1"/>
</dbReference>
<name>A0A1N6G0Y6_9BACT</name>
<keyword evidence="1" id="KW-0812">Transmembrane</keyword>
<dbReference type="InterPro" id="IPR045749">
    <property type="entry name" value="DUF6090"/>
</dbReference>
<gene>
    <name evidence="2" type="ORF">SAMN05444394_2888</name>
</gene>
<dbReference type="EMBL" id="FSRC01000002">
    <property type="protein sequence ID" value="SIO01246.1"/>
    <property type="molecule type" value="Genomic_DNA"/>
</dbReference>
<dbReference type="OrthoDB" id="822744at2"/>
<evidence type="ECO:0000313" key="3">
    <source>
        <dbReference type="Proteomes" id="UP000185221"/>
    </source>
</evidence>
<feature type="transmembrane region" description="Helical" evidence="1">
    <location>
        <begin position="21"/>
        <end position="42"/>
    </location>
</feature>
<dbReference type="AlphaFoldDB" id="A0A1N6G0Y6"/>
<organism evidence="2 3">
    <name type="scientific">Algoriphagus halophilus</name>
    <dbReference type="NCBI Taxonomy" id="226505"/>
    <lineage>
        <taxon>Bacteria</taxon>
        <taxon>Pseudomonadati</taxon>
        <taxon>Bacteroidota</taxon>
        <taxon>Cytophagia</taxon>
        <taxon>Cytophagales</taxon>
        <taxon>Cyclobacteriaceae</taxon>
        <taxon>Algoriphagus</taxon>
    </lineage>
</organism>
<sequence>MISFFRKIRQKLLAQNRVTRYLAYAVGEILLVVIGILIALQVNNWNEERKNNKIREVFRSSLKKDLQADTSYLKATIQKLQLESEQLTQFKSLINEIGTDKNALIGLINTKMVPFITPFSGFNNNTYRSFANSGRLELISLDLQEDLFKLNSFQVIVERDSEKYIDLYFSNIEAFKLPIPVDIQLLQNGPVTDAIWKATNIETIGVRLNSWGTSKKNYYRIILPYLNQAQERTTQILKKYFSEESQN</sequence>
<dbReference type="STRING" id="226505.SAMN05444394_2888"/>